<reference evidence="8 9" key="1">
    <citation type="submission" date="2021-11" db="EMBL/GenBank/DDBJ databases">
        <title>Whole genome sequences of diphtheriae toxin producing Corynebacterium ulcerans isolates from cats in Osaka, Japan.</title>
        <authorList>
            <person name="Umeda K."/>
            <person name="Hirai Y."/>
        </authorList>
    </citation>
    <scope>NUCLEOTIDE SEQUENCE [LARGE SCALE GENOMIC DNA]</scope>
    <source>
        <strain evidence="8 9">12109B-1</strain>
    </source>
</reference>
<dbReference type="InterPro" id="IPR007627">
    <property type="entry name" value="RNA_pol_sigma70_r2"/>
</dbReference>
<evidence type="ECO:0000313" key="9">
    <source>
        <dbReference type="Proteomes" id="UP001205910"/>
    </source>
</evidence>
<evidence type="ECO:0000256" key="5">
    <source>
        <dbReference type="ARBA" id="ARBA00023163"/>
    </source>
</evidence>
<comment type="similarity">
    <text evidence="1">Belongs to the sigma-70 factor family. ECF subfamily.</text>
</comment>
<dbReference type="EMBL" id="BQFK01000001">
    <property type="protein sequence ID" value="GJJ41909.1"/>
    <property type="molecule type" value="Genomic_DNA"/>
</dbReference>
<keyword evidence="3" id="KW-0731">Sigma factor</keyword>
<proteinExistence type="inferred from homology"/>
<dbReference type="NCBIfam" id="TIGR02937">
    <property type="entry name" value="sigma70-ECF"/>
    <property type="match status" value="1"/>
</dbReference>
<evidence type="ECO:0000259" key="7">
    <source>
        <dbReference type="Pfam" id="PF08281"/>
    </source>
</evidence>
<gene>
    <name evidence="8" type="ORF">CULCOIPH005_00980</name>
</gene>
<dbReference type="SUPFAM" id="SSF88659">
    <property type="entry name" value="Sigma3 and sigma4 domains of RNA polymerase sigma factors"/>
    <property type="match status" value="1"/>
</dbReference>
<dbReference type="PANTHER" id="PTHR43133:SF8">
    <property type="entry name" value="RNA POLYMERASE SIGMA FACTOR HI_1459-RELATED"/>
    <property type="match status" value="1"/>
</dbReference>
<dbReference type="Proteomes" id="UP001205910">
    <property type="component" value="Unassembled WGS sequence"/>
</dbReference>
<feature type="domain" description="RNA polymerase sigma factor 70 region 4 type 2" evidence="7">
    <location>
        <begin position="184"/>
        <end position="236"/>
    </location>
</feature>
<name>A0ABD0BGD8_CORUL</name>
<comment type="caution">
    <text evidence="8">The sequence shown here is derived from an EMBL/GenBank/DDBJ whole genome shotgun (WGS) entry which is preliminary data.</text>
</comment>
<dbReference type="InterPro" id="IPR039425">
    <property type="entry name" value="RNA_pol_sigma-70-like"/>
</dbReference>
<organism evidence="8 9">
    <name type="scientific">Corynebacterium ulcerans</name>
    <dbReference type="NCBI Taxonomy" id="65058"/>
    <lineage>
        <taxon>Bacteria</taxon>
        <taxon>Bacillati</taxon>
        <taxon>Actinomycetota</taxon>
        <taxon>Actinomycetes</taxon>
        <taxon>Mycobacteriales</taxon>
        <taxon>Corynebacteriaceae</taxon>
        <taxon>Corynebacterium</taxon>
    </lineage>
</organism>
<keyword evidence="2" id="KW-0805">Transcription regulation</keyword>
<feature type="domain" description="RNA polymerase sigma-70 region 2" evidence="6">
    <location>
        <begin position="87"/>
        <end position="149"/>
    </location>
</feature>
<protein>
    <recommendedName>
        <fullName evidence="10">RNA polymerase sigma factor</fullName>
    </recommendedName>
</protein>
<evidence type="ECO:0000256" key="4">
    <source>
        <dbReference type="ARBA" id="ARBA00023125"/>
    </source>
</evidence>
<dbReference type="InterPro" id="IPR036388">
    <property type="entry name" value="WH-like_DNA-bd_sf"/>
</dbReference>
<dbReference type="Gene3D" id="1.10.10.10">
    <property type="entry name" value="Winged helix-like DNA-binding domain superfamily/Winged helix DNA-binding domain"/>
    <property type="match status" value="1"/>
</dbReference>
<dbReference type="GO" id="GO:0003677">
    <property type="term" value="F:DNA binding"/>
    <property type="evidence" value="ECO:0007669"/>
    <property type="project" value="UniProtKB-KW"/>
</dbReference>
<keyword evidence="4" id="KW-0238">DNA-binding</keyword>
<evidence type="ECO:0000256" key="2">
    <source>
        <dbReference type="ARBA" id="ARBA00023015"/>
    </source>
</evidence>
<evidence type="ECO:0000313" key="8">
    <source>
        <dbReference type="EMBL" id="GJJ41909.1"/>
    </source>
</evidence>
<evidence type="ECO:0000256" key="3">
    <source>
        <dbReference type="ARBA" id="ARBA00023082"/>
    </source>
</evidence>
<accession>A0ABD0BGD8</accession>
<dbReference type="Pfam" id="PF04542">
    <property type="entry name" value="Sigma70_r2"/>
    <property type="match status" value="1"/>
</dbReference>
<dbReference type="InterPro" id="IPR013249">
    <property type="entry name" value="RNA_pol_sigma70_r4_t2"/>
</dbReference>
<dbReference type="Pfam" id="PF08281">
    <property type="entry name" value="Sigma70_r4_2"/>
    <property type="match status" value="1"/>
</dbReference>
<evidence type="ECO:0008006" key="10">
    <source>
        <dbReference type="Google" id="ProtNLM"/>
    </source>
</evidence>
<dbReference type="PANTHER" id="PTHR43133">
    <property type="entry name" value="RNA POLYMERASE ECF-TYPE SIGMA FACTO"/>
    <property type="match status" value="1"/>
</dbReference>
<sequence length="247" mass="28009">MSLEGGDIQTLWGEIVSCAVTATAIEHDAATSKTVTNAMRHKVGDRHELSVKNIERQAQQHITKIHDADLVIQFLEGDNQAFDEIAKRHYHSLWWLARRHSYCDSDADDIMQEAMLKAARNLGRYRGDSSLSTWLYRLVFNTAYDHIHRCTHRDNLPLEPLMGAHTQLDCALSHDPLKDHAMSMSITQAVNVLPPEQRNAILLVDFAGYDVDVAAQIEKVRPGTIKSRRARARKTLRDLLIPVIEEL</sequence>
<dbReference type="InterPro" id="IPR013324">
    <property type="entry name" value="RNA_pol_sigma_r3/r4-like"/>
</dbReference>
<dbReference type="SUPFAM" id="SSF88946">
    <property type="entry name" value="Sigma2 domain of RNA polymerase sigma factors"/>
    <property type="match status" value="1"/>
</dbReference>
<evidence type="ECO:0000256" key="1">
    <source>
        <dbReference type="ARBA" id="ARBA00010641"/>
    </source>
</evidence>
<evidence type="ECO:0000259" key="6">
    <source>
        <dbReference type="Pfam" id="PF04542"/>
    </source>
</evidence>
<dbReference type="GO" id="GO:0016987">
    <property type="term" value="F:sigma factor activity"/>
    <property type="evidence" value="ECO:0007669"/>
    <property type="project" value="UniProtKB-KW"/>
</dbReference>
<dbReference type="AlphaFoldDB" id="A0ABD0BGD8"/>
<dbReference type="InterPro" id="IPR013325">
    <property type="entry name" value="RNA_pol_sigma_r2"/>
</dbReference>
<dbReference type="InterPro" id="IPR014284">
    <property type="entry name" value="RNA_pol_sigma-70_dom"/>
</dbReference>
<dbReference type="Gene3D" id="1.10.1740.10">
    <property type="match status" value="1"/>
</dbReference>
<keyword evidence="5" id="KW-0804">Transcription</keyword>